<dbReference type="Proteomes" id="UP000425960">
    <property type="component" value="Chromosome"/>
</dbReference>
<dbReference type="RefSeq" id="WP_155324772.1">
    <property type="nucleotide sequence ID" value="NZ_AP021876.1"/>
</dbReference>
<name>A0A5K7ZXR1_9BACT</name>
<sequence>MDITAEMFPVCRANEIERQSSEQQWLIESVWARDAVGIIGGAPKCCKGLCT</sequence>
<evidence type="ECO:0000313" key="2">
    <source>
        <dbReference type="Proteomes" id="UP000425960"/>
    </source>
</evidence>
<organism evidence="1 2">
    <name type="scientific">Desulfosarcina ovata subsp. sediminis</name>
    <dbReference type="NCBI Taxonomy" id="885957"/>
    <lineage>
        <taxon>Bacteria</taxon>
        <taxon>Pseudomonadati</taxon>
        <taxon>Thermodesulfobacteriota</taxon>
        <taxon>Desulfobacteria</taxon>
        <taxon>Desulfobacterales</taxon>
        <taxon>Desulfosarcinaceae</taxon>
        <taxon>Desulfosarcina</taxon>
    </lineage>
</organism>
<dbReference type="KEGG" id="dov:DSCO28_56050"/>
<reference evidence="1 2" key="1">
    <citation type="submission" date="2019-11" db="EMBL/GenBank/DDBJ databases">
        <title>Comparative genomics of hydrocarbon-degrading Desulfosarcina strains.</title>
        <authorList>
            <person name="Watanabe M."/>
            <person name="Kojima H."/>
            <person name="Fukui M."/>
        </authorList>
    </citation>
    <scope>NUCLEOTIDE SEQUENCE [LARGE SCALE GENOMIC DNA]</scope>
    <source>
        <strain evidence="1 2">28bB2T</strain>
    </source>
</reference>
<proteinExistence type="predicted"/>
<accession>A0A5K7ZXR1</accession>
<gene>
    <name evidence="1" type="ORF">DSCO28_56050</name>
</gene>
<dbReference type="AlphaFoldDB" id="A0A5K7ZXR1"/>
<dbReference type="EMBL" id="AP021876">
    <property type="protein sequence ID" value="BBO85039.1"/>
    <property type="molecule type" value="Genomic_DNA"/>
</dbReference>
<evidence type="ECO:0000313" key="1">
    <source>
        <dbReference type="EMBL" id="BBO85039.1"/>
    </source>
</evidence>
<protein>
    <submittedName>
        <fullName evidence="1">Uncharacterized protein</fullName>
    </submittedName>
</protein>